<evidence type="ECO:0000256" key="1">
    <source>
        <dbReference type="SAM" id="SignalP"/>
    </source>
</evidence>
<feature type="domain" description="Beta-lactamase-related" evidence="2">
    <location>
        <begin position="65"/>
        <end position="370"/>
    </location>
</feature>
<dbReference type="SUPFAM" id="SSF56601">
    <property type="entry name" value="beta-lactamase/transpeptidase-like"/>
    <property type="match status" value="1"/>
</dbReference>
<keyword evidence="4" id="KW-1185">Reference proteome</keyword>
<proteinExistence type="predicted"/>
<dbReference type="PANTHER" id="PTHR46825:SF7">
    <property type="entry name" value="D-ALANYL-D-ALANINE CARBOXYPEPTIDASE"/>
    <property type="match status" value="1"/>
</dbReference>
<dbReference type="RefSeq" id="WP_397558142.1">
    <property type="nucleotide sequence ID" value="NZ_JBIQWL010000011.1"/>
</dbReference>
<dbReference type="InterPro" id="IPR050491">
    <property type="entry name" value="AmpC-like"/>
</dbReference>
<dbReference type="Proteomes" id="UP001610861">
    <property type="component" value="Unassembled WGS sequence"/>
</dbReference>
<dbReference type="PANTHER" id="PTHR46825">
    <property type="entry name" value="D-ALANYL-D-ALANINE-CARBOXYPEPTIDASE/ENDOPEPTIDASE AMPH"/>
    <property type="match status" value="1"/>
</dbReference>
<gene>
    <name evidence="3" type="ORF">ACH3VR_20275</name>
</gene>
<feature type="chain" id="PRO_5047070892" evidence="1">
    <location>
        <begin position="35"/>
        <end position="391"/>
    </location>
</feature>
<evidence type="ECO:0000259" key="2">
    <source>
        <dbReference type="Pfam" id="PF00144"/>
    </source>
</evidence>
<dbReference type="Pfam" id="PF00144">
    <property type="entry name" value="Beta-lactamase"/>
    <property type="match status" value="1"/>
</dbReference>
<dbReference type="GO" id="GO:0016787">
    <property type="term" value="F:hydrolase activity"/>
    <property type="evidence" value="ECO:0007669"/>
    <property type="project" value="UniProtKB-KW"/>
</dbReference>
<accession>A0ABW7QCU7</accession>
<sequence length="391" mass="41226">MVSELVIRRGRALLAASVAAIVLVLAGCSTSASEPEPTPSETARVLPAETAAALQAVLDAAPIGDKLPGVIARVITPEGRWTGSVGTVSPDDDSAPAATDHTRIGSLTKTMTATILLQLVGEGLVSLDDPISKYVPDSPNGAATLRQLADMTSGIPSYSTDKDWQNAYFGDPSTVFTAQQLLDYAKTLPLDGAPGETWVYSNTNYILLGMVIEKVLSKPIAEVFSERIFEPLGMHDTVYPDGSPDMDDPRLSGVTVQGQPAGTIADATDWNPSFGNTAGEVISTLDDLELWAHALFTGEGVLSPELQQMRRDSILTSPPPNDATSGYGIGWGEMADGWWGHSGTIPGYTTSVFHSYDEDATIIVVTSSDIEFDGGGLPAPTLYEQLVEALG</sequence>
<dbReference type="EC" id="3.-.-.-" evidence="3"/>
<organism evidence="3 4">
    <name type="scientific">Microbacterium alkaliflavum</name>
    <dbReference type="NCBI Taxonomy" id="3248839"/>
    <lineage>
        <taxon>Bacteria</taxon>
        <taxon>Bacillati</taxon>
        <taxon>Actinomycetota</taxon>
        <taxon>Actinomycetes</taxon>
        <taxon>Micrococcales</taxon>
        <taxon>Microbacteriaceae</taxon>
        <taxon>Microbacterium</taxon>
    </lineage>
</organism>
<evidence type="ECO:0000313" key="4">
    <source>
        <dbReference type="Proteomes" id="UP001610861"/>
    </source>
</evidence>
<name>A0ABW7QCU7_9MICO</name>
<dbReference type="EMBL" id="JBIQWL010000011">
    <property type="protein sequence ID" value="MFH8252715.1"/>
    <property type="molecule type" value="Genomic_DNA"/>
</dbReference>
<comment type="caution">
    <text evidence="3">The sequence shown here is derived from an EMBL/GenBank/DDBJ whole genome shotgun (WGS) entry which is preliminary data.</text>
</comment>
<dbReference type="InterPro" id="IPR001466">
    <property type="entry name" value="Beta-lactam-related"/>
</dbReference>
<reference evidence="3 4" key="1">
    <citation type="submission" date="2024-09" db="EMBL/GenBank/DDBJ databases">
        <authorList>
            <person name="Pan X."/>
        </authorList>
    </citation>
    <scope>NUCLEOTIDE SEQUENCE [LARGE SCALE GENOMIC DNA]</scope>
    <source>
        <strain evidence="3 4">B2969</strain>
    </source>
</reference>
<protein>
    <submittedName>
        <fullName evidence="3">Serine hydrolase domain-containing protein</fullName>
        <ecNumber evidence="3">3.-.-.-</ecNumber>
    </submittedName>
</protein>
<evidence type="ECO:0000313" key="3">
    <source>
        <dbReference type="EMBL" id="MFH8252715.1"/>
    </source>
</evidence>
<dbReference type="InterPro" id="IPR012338">
    <property type="entry name" value="Beta-lactam/transpept-like"/>
</dbReference>
<keyword evidence="1" id="KW-0732">Signal</keyword>
<feature type="signal peptide" evidence="1">
    <location>
        <begin position="1"/>
        <end position="34"/>
    </location>
</feature>
<dbReference type="Gene3D" id="3.40.710.10">
    <property type="entry name" value="DD-peptidase/beta-lactamase superfamily"/>
    <property type="match status" value="1"/>
</dbReference>
<keyword evidence="3" id="KW-0378">Hydrolase</keyword>